<keyword evidence="5 6" id="KW-0472">Membrane</keyword>
<evidence type="ECO:0000256" key="1">
    <source>
        <dbReference type="ARBA" id="ARBA00004141"/>
    </source>
</evidence>
<dbReference type="InterPro" id="IPR006214">
    <property type="entry name" value="Bax_inhibitor_1-related"/>
</dbReference>
<dbReference type="CDD" id="cd10432">
    <property type="entry name" value="BI-1-like_bacterial"/>
    <property type="match status" value="1"/>
</dbReference>
<keyword evidence="3 6" id="KW-0812">Transmembrane</keyword>
<sequence length="242" mass="26690">MDKNQFSGGSYNNWERPIEQSTVSLNEGFVAKYITKVYGWMFLGLALTAVVAFLVASNEAFLISILKFRMLLFIGQLLMVGYLAVRINKMSSATATAIFLGYAALNGLTFAVLLLMFPPVTLMAIFGITAGTFGIMTAVGYFTKQDLTSFGRIMMMGLVGIIIASVVNMFMGSESLYWIISYVGVAVFVGLIAYDTQKIKAYAYLDSEEARKKGAIMGALALYLDFINLFIFLLRLFGGRRN</sequence>
<dbReference type="RefSeq" id="WP_150032163.1">
    <property type="nucleotide sequence ID" value="NZ_VWSH01000002.1"/>
</dbReference>
<accession>A0A5M6CKI1</accession>
<keyword evidence="8" id="KW-1185">Reference proteome</keyword>
<dbReference type="Pfam" id="PF01027">
    <property type="entry name" value="Bax1-I"/>
    <property type="match status" value="1"/>
</dbReference>
<dbReference type="GO" id="GO:0005886">
    <property type="term" value="C:plasma membrane"/>
    <property type="evidence" value="ECO:0007669"/>
    <property type="project" value="TreeGrafter"/>
</dbReference>
<feature type="transmembrane region" description="Helical" evidence="6">
    <location>
        <begin position="215"/>
        <end position="237"/>
    </location>
</feature>
<evidence type="ECO:0000256" key="6">
    <source>
        <dbReference type="RuleBase" id="RU004379"/>
    </source>
</evidence>
<dbReference type="EMBL" id="VWSH01000002">
    <property type="protein sequence ID" value="KAA5534482.1"/>
    <property type="molecule type" value="Genomic_DNA"/>
</dbReference>
<comment type="subcellular location">
    <subcellularLocation>
        <location evidence="1">Membrane</location>
        <topology evidence="1">Multi-pass membrane protein</topology>
    </subcellularLocation>
</comment>
<proteinExistence type="inferred from homology"/>
<evidence type="ECO:0000313" key="8">
    <source>
        <dbReference type="Proteomes" id="UP000323632"/>
    </source>
</evidence>
<feature type="transmembrane region" description="Helical" evidence="6">
    <location>
        <begin position="37"/>
        <end position="55"/>
    </location>
</feature>
<dbReference type="Proteomes" id="UP000323632">
    <property type="component" value="Unassembled WGS sequence"/>
</dbReference>
<feature type="transmembrane region" description="Helical" evidence="6">
    <location>
        <begin position="150"/>
        <end position="170"/>
    </location>
</feature>
<evidence type="ECO:0000256" key="4">
    <source>
        <dbReference type="ARBA" id="ARBA00022989"/>
    </source>
</evidence>
<keyword evidence="4 6" id="KW-1133">Transmembrane helix</keyword>
<feature type="transmembrane region" description="Helical" evidence="6">
    <location>
        <begin position="61"/>
        <end position="85"/>
    </location>
</feature>
<comment type="similarity">
    <text evidence="2 6">Belongs to the BI1 family.</text>
</comment>
<name>A0A5M6CKI1_9BACT</name>
<reference evidence="7 8" key="1">
    <citation type="submission" date="2019-09" db="EMBL/GenBank/DDBJ databases">
        <title>Genome sequence and assembly of Taibaiella sp.</title>
        <authorList>
            <person name="Chhetri G."/>
        </authorList>
    </citation>
    <scope>NUCLEOTIDE SEQUENCE [LARGE SCALE GENOMIC DNA]</scope>
    <source>
        <strain evidence="7 8">KVB11</strain>
    </source>
</reference>
<feature type="transmembrane region" description="Helical" evidence="6">
    <location>
        <begin position="123"/>
        <end position="143"/>
    </location>
</feature>
<gene>
    <name evidence="7" type="ORF">F0919_07625</name>
</gene>
<feature type="transmembrane region" description="Helical" evidence="6">
    <location>
        <begin position="97"/>
        <end position="117"/>
    </location>
</feature>
<protein>
    <submittedName>
        <fullName evidence="7">Bax inhibitor-1/YccA family protein</fullName>
    </submittedName>
</protein>
<dbReference type="AlphaFoldDB" id="A0A5M6CKI1"/>
<dbReference type="PANTHER" id="PTHR23291:SF50">
    <property type="entry name" value="PROTEIN LIFEGUARD 4"/>
    <property type="match status" value="1"/>
</dbReference>
<evidence type="ECO:0000313" key="7">
    <source>
        <dbReference type="EMBL" id="KAA5534482.1"/>
    </source>
</evidence>
<comment type="caution">
    <text evidence="7">The sequence shown here is derived from an EMBL/GenBank/DDBJ whole genome shotgun (WGS) entry which is preliminary data.</text>
</comment>
<feature type="transmembrane region" description="Helical" evidence="6">
    <location>
        <begin position="176"/>
        <end position="194"/>
    </location>
</feature>
<evidence type="ECO:0000256" key="5">
    <source>
        <dbReference type="ARBA" id="ARBA00023136"/>
    </source>
</evidence>
<organism evidence="7 8">
    <name type="scientific">Taibaiella lutea</name>
    <dbReference type="NCBI Taxonomy" id="2608001"/>
    <lineage>
        <taxon>Bacteria</taxon>
        <taxon>Pseudomonadati</taxon>
        <taxon>Bacteroidota</taxon>
        <taxon>Chitinophagia</taxon>
        <taxon>Chitinophagales</taxon>
        <taxon>Chitinophagaceae</taxon>
        <taxon>Taibaiella</taxon>
    </lineage>
</organism>
<evidence type="ECO:0000256" key="2">
    <source>
        <dbReference type="ARBA" id="ARBA00010350"/>
    </source>
</evidence>
<evidence type="ECO:0000256" key="3">
    <source>
        <dbReference type="ARBA" id="ARBA00022692"/>
    </source>
</evidence>
<dbReference type="PANTHER" id="PTHR23291">
    <property type="entry name" value="BAX INHIBITOR-RELATED"/>
    <property type="match status" value="1"/>
</dbReference>